<feature type="compositionally biased region" description="Basic and acidic residues" evidence="1">
    <location>
        <begin position="250"/>
        <end position="272"/>
    </location>
</feature>
<comment type="caution">
    <text evidence="3">The sequence shown here is derived from an EMBL/GenBank/DDBJ whole genome shotgun (WGS) entry which is preliminary data.</text>
</comment>
<evidence type="ECO:0000256" key="1">
    <source>
        <dbReference type="SAM" id="MobiDB-lite"/>
    </source>
</evidence>
<feature type="compositionally biased region" description="Low complexity" evidence="1">
    <location>
        <begin position="292"/>
        <end position="332"/>
    </location>
</feature>
<evidence type="ECO:0000256" key="2">
    <source>
        <dbReference type="SAM" id="Phobius"/>
    </source>
</evidence>
<dbReference type="Gene3D" id="1.10.287.1490">
    <property type="match status" value="1"/>
</dbReference>
<proteinExistence type="predicted"/>
<keyword evidence="2" id="KW-0472">Membrane</keyword>
<feature type="region of interest" description="Disordered" evidence="1">
    <location>
        <begin position="229"/>
        <end position="338"/>
    </location>
</feature>
<dbReference type="EMBL" id="QGTR01000008">
    <property type="protein sequence ID" value="PWV95822.1"/>
    <property type="molecule type" value="Genomic_DNA"/>
</dbReference>
<protein>
    <submittedName>
        <fullName evidence="3">Uncharacterized protein</fullName>
    </submittedName>
</protein>
<accession>A0A317PGQ2</accession>
<keyword evidence="2" id="KW-1133">Transmembrane helix</keyword>
<sequence length="421" mass="46256">MHRDRQMPARLRHSGIDVIEFLLLFAFGFLVAALIALIVAPVIRGRVVTLTERRMRASVPLSTAEIRAEKDLARAAFAAENARLSVDLRDNRARLSEQSANLVRVTNNLVAMRAAKEELDAALEQSGLESGQLRSELRDREAAIETLRSDLGAAIRLAGAREREIARLNDRLNQLGSDVEELKIDLATRETEIDNLQVTIQALHDERKLLRDELRAAISSEREAEIRLDNEEKRSTELEQRLARTQSTLSDRDQSLEQRQREVERLKSRQAELNDDLQQALGQLKAAGTGQRQPTVPAARPTAPAARPTATQPAVPVRGKGAESAAPPARAARSSDERVERLRARQAALVERLAKAGNGKNDAALRTELVEVAAMMVELTAQTEGETSPIRKILSSGGTRRPAGAPVSLAERARQLISAGK</sequence>
<evidence type="ECO:0000313" key="4">
    <source>
        <dbReference type="Proteomes" id="UP000246352"/>
    </source>
</evidence>
<name>A0A317PGQ2_9HYPH</name>
<organism evidence="3 4">
    <name type="scientific">Hoeflea marina</name>
    <dbReference type="NCBI Taxonomy" id="274592"/>
    <lineage>
        <taxon>Bacteria</taxon>
        <taxon>Pseudomonadati</taxon>
        <taxon>Pseudomonadota</taxon>
        <taxon>Alphaproteobacteria</taxon>
        <taxon>Hyphomicrobiales</taxon>
        <taxon>Rhizobiaceae</taxon>
        <taxon>Hoeflea</taxon>
    </lineage>
</organism>
<evidence type="ECO:0000313" key="3">
    <source>
        <dbReference type="EMBL" id="PWV95822.1"/>
    </source>
</evidence>
<dbReference type="AlphaFoldDB" id="A0A317PGQ2"/>
<dbReference type="Proteomes" id="UP000246352">
    <property type="component" value="Unassembled WGS sequence"/>
</dbReference>
<reference evidence="3 4" key="1">
    <citation type="submission" date="2018-05" db="EMBL/GenBank/DDBJ databases">
        <title>Genomic Encyclopedia of Type Strains, Phase IV (KMG-IV): sequencing the most valuable type-strain genomes for metagenomic binning, comparative biology and taxonomic classification.</title>
        <authorList>
            <person name="Goeker M."/>
        </authorList>
    </citation>
    <scope>NUCLEOTIDE SEQUENCE [LARGE SCALE GENOMIC DNA]</scope>
    <source>
        <strain evidence="3 4">DSM 16791</strain>
    </source>
</reference>
<feature type="region of interest" description="Disordered" evidence="1">
    <location>
        <begin position="383"/>
        <end position="409"/>
    </location>
</feature>
<feature type="transmembrane region" description="Helical" evidence="2">
    <location>
        <begin position="21"/>
        <end position="43"/>
    </location>
</feature>
<feature type="compositionally biased region" description="Basic and acidic residues" evidence="1">
    <location>
        <begin position="229"/>
        <end position="242"/>
    </location>
</feature>
<keyword evidence="4" id="KW-1185">Reference proteome</keyword>
<keyword evidence="2" id="KW-0812">Transmembrane</keyword>
<gene>
    <name evidence="3" type="ORF">DFR52_10887</name>
</gene>